<name>A0ABW2EJX1_9BACI</name>
<proteinExistence type="predicted"/>
<dbReference type="RefSeq" id="WP_390217110.1">
    <property type="nucleotide sequence ID" value="NZ_JBHSZV010000027.1"/>
</dbReference>
<organism evidence="1 2">
    <name type="scientific">Halobacillus seohaensis</name>
    <dbReference type="NCBI Taxonomy" id="447421"/>
    <lineage>
        <taxon>Bacteria</taxon>
        <taxon>Bacillati</taxon>
        <taxon>Bacillota</taxon>
        <taxon>Bacilli</taxon>
        <taxon>Bacillales</taxon>
        <taxon>Bacillaceae</taxon>
        <taxon>Halobacillus</taxon>
    </lineage>
</organism>
<dbReference type="SUPFAM" id="SSF64518">
    <property type="entry name" value="Phase 1 flagellin"/>
    <property type="match status" value="1"/>
</dbReference>
<protein>
    <submittedName>
        <fullName evidence="1">Uncharacterized protein</fullName>
    </submittedName>
</protein>
<reference evidence="2" key="1">
    <citation type="journal article" date="2019" name="Int. J. Syst. Evol. Microbiol.">
        <title>The Global Catalogue of Microorganisms (GCM) 10K type strain sequencing project: providing services to taxonomists for standard genome sequencing and annotation.</title>
        <authorList>
            <consortium name="The Broad Institute Genomics Platform"/>
            <consortium name="The Broad Institute Genome Sequencing Center for Infectious Disease"/>
            <person name="Wu L."/>
            <person name="Ma J."/>
        </authorList>
    </citation>
    <scope>NUCLEOTIDE SEQUENCE [LARGE SCALE GENOMIC DNA]</scope>
    <source>
        <strain evidence="2">CGMCC 4.1621</strain>
    </source>
</reference>
<accession>A0ABW2EJX1</accession>
<gene>
    <name evidence="1" type="ORF">ACFQIC_11455</name>
</gene>
<keyword evidence="2" id="KW-1185">Reference proteome</keyword>
<comment type="caution">
    <text evidence="1">The sequence shown here is derived from an EMBL/GenBank/DDBJ whole genome shotgun (WGS) entry which is preliminary data.</text>
</comment>
<dbReference type="EMBL" id="JBHSZV010000027">
    <property type="protein sequence ID" value="MFC7062473.1"/>
    <property type="molecule type" value="Genomic_DNA"/>
</dbReference>
<dbReference type="Proteomes" id="UP001596410">
    <property type="component" value="Unassembled WGS sequence"/>
</dbReference>
<evidence type="ECO:0000313" key="1">
    <source>
        <dbReference type="EMBL" id="MFC7062473.1"/>
    </source>
</evidence>
<evidence type="ECO:0000313" key="2">
    <source>
        <dbReference type="Proteomes" id="UP001596410"/>
    </source>
</evidence>
<sequence length="82" mass="9334">MRIDHYIAALNTHRQLGQANDAQQSSMEKLSSGLPRILGSDPLALHVSKSILFIEKYYICFLAENKKRERGANANSFPFFTY</sequence>